<evidence type="ECO:0000256" key="2">
    <source>
        <dbReference type="ARBA" id="ARBA00022617"/>
    </source>
</evidence>
<keyword evidence="7" id="KW-0408">Iron</keyword>
<dbReference type="OrthoDB" id="1055148at2759"/>
<evidence type="ECO:0000256" key="4">
    <source>
        <dbReference type="ARBA" id="ARBA00022723"/>
    </source>
</evidence>
<evidence type="ECO:0000313" key="10">
    <source>
        <dbReference type="EMBL" id="KAE9463733.1"/>
    </source>
</evidence>
<dbReference type="InterPro" id="IPR002401">
    <property type="entry name" value="Cyt_P450_E_grp-I"/>
</dbReference>
<keyword evidence="9" id="KW-0472">Membrane</keyword>
<name>A0A6A4LX01_9ERIC</name>
<dbReference type="GO" id="GO:0016705">
    <property type="term" value="F:oxidoreductase activity, acting on paired donors, with incorporation or reduction of molecular oxygen"/>
    <property type="evidence" value="ECO:0007669"/>
    <property type="project" value="InterPro"/>
</dbReference>
<feature type="non-terminal residue" evidence="10">
    <location>
        <position position="1"/>
    </location>
</feature>
<keyword evidence="2" id="KW-0349">Heme</keyword>
<dbReference type="InterPro" id="IPR036396">
    <property type="entry name" value="Cyt_P450_sf"/>
</dbReference>
<dbReference type="PRINTS" id="PR00463">
    <property type="entry name" value="EP450I"/>
</dbReference>
<comment type="caution">
    <text evidence="10">The sequence shown here is derived from an EMBL/GenBank/DDBJ whole genome shotgun (WGS) entry which is preliminary data.</text>
</comment>
<evidence type="ECO:0000256" key="3">
    <source>
        <dbReference type="ARBA" id="ARBA00022692"/>
    </source>
</evidence>
<keyword evidence="6" id="KW-0560">Oxidoreductase</keyword>
<reference evidence="10 11" key="1">
    <citation type="journal article" date="2019" name="Genome Biol. Evol.">
        <title>The Rhododendron genome and chromosomal organization provide insight into shared whole-genome duplications across the heath family (Ericaceae).</title>
        <authorList>
            <person name="Soza V.L."/>
            <person name="Lindsley D."/>
            <person name="Waalkes A."/>
            <person name="Ramage E."/>
            <person name="Patwardhan R.P."/>
            <person name="Burton J.N."/>
            <person name="Adey A."/>
            <person name="Kumar A."/>
            <person name="Qiu R."/>
            <person name="Shendure J."/>
            <person name="Hall B."/>
        </authorList>
    </citation>
    <scope>NUCLEOTIDE SEQUENCE [LARGE SCALE GENOMIC DNA]</scope>
    <source>
        <strain evidence="10">RSF 1966-606</strain>
    </source>
</reference>
<dbReference type="InterPro" id="IPR001128">
    <property type="entry name" value="Cyt_P450"/>
</dbReference>
<dbReference type="PANTHER" id="PTHR47947:SF1">
    <property type="entry name" value="CYTOCHROME P450 82E3"/>
    <property type="match status" value="1"/>
</dbReference>
<proteinExistence type="predicted"/>
<dbReference type="AlphaFoldDB" id="A0A6A4LX01"/>
<dbReference type="Pfam" id="PF00067">
    <property type="entry name" value="p450"/>
    <property type="match status" value="1"/>
</dbReference>
<evidence type="ECO:0000256" key="8">
    <source>
        <dbReference type="ARBA" id="ARBA00023033"/>
    </source>
</evidence>
<evidence type="ECO:0000256" key="1">
    <source>
        <dbReference type="ARBA" id="ARBA00004167"/>
    </source>
</evidence>
<dbReference type="EMBL" id="QEFC01000554">
    <property type="protein sequence ID" value="KAE9463733.1"/>
    <property type="molecule type" value="Genomic_DNA"/>
</dbReference>
<evidence type="ECO:0008006" key="12">
    <source>
        <dbReference type="Google" id="ProtNLM"/>
    </source>
</evidence>
<evidence type="ECO:0000313" key="11">
    <source>
        <dbReference type="Proteomes" id="UP000428333"/>
    </source>
</evidence>
<gene>
    <name evidence="10" type="ORF">C3L33_04365</name>
</gene>
<dbReference type="Proteomes" id="UP000428333">
    <property type="component" value="Linkage Group LG03"/>
</dbReference>
<dbReference type="InterPro" id="IPR050651">
    <property type="entry name" value="Plant_Cytochrome_P450_Monoox"/>
</dbReference>
<dbReference type="GO" id="GO:0005506">
    <property type="term" value="F:iron ion binding"/>
    <property type="evidence" value="ECO:0007669"/>
    <property type="project" value="InterPro"/>
</dbReference>
<comment type="subcellular location">
    <subcellularLocation>
        <location evidence="1">Membrane</location>
        <topology evidence="1">Single-pass membrane protein</topology>
    </subcellularLocation>
</comment>
<evidence type="ECO:0000256" key="9">
    <source>
        <dbReference type="ARBA" id="ARBA00023136"/>
    </source>
</evidence>
<evidence type="ECO:0000256" key="5">
    <source>
        <dbReference type="ARBA" id="ARBA00022989"/>
    </source>
</evidence>
<protein>
    <recommendedName>
        <fullName evidence="12">Cytochrome P450</fullName>
    </recommendedName>
</protein>
<dbReference type="GO" id="GO:0016020">
    <property type="term" value="C:membrane"/>
    <property type="evidence" value="ECO:0007669"/>
    <property type="project" value="UniProtKB-SubCell"/>
</dbReference>
<evidence type="ECO:0000256" key="6">
    <source>
        <dbReference type="ARBA" id="ARBA00023002"/>
    </source>
</evidence>
<evidence type="ECO:0000256" key="7">
    <source>
        <dbReference type="ARBA" id="ARBA00023004"/>
    </source>
</evidence>
<dbReference type="Gene3D" id="1.10.630.10">
    <property type="entry name" value="Cytochrome P450"/>
    <property type="match status" value="1"/>
</dbReference>
<keyword evidence="11" id="KW-1185">Reference proteome</keyword>
<dbReference type="PANTHER" id="PTHR47947">
    <property type="entry name" value="CYTOCHROME P450 82C3-RELATED"/>
    <property type="match status" value="1"/>
</dbReference>
<sequence>MADKYGPVFLFRLGVHPVLVVNNWESFKECFTTHDITFASRPQSGASKYLSYDSALFTYCNYGPYWRDIRKLVVNELLSAHRLEQLKHVRVSEIDTSIKELYRLGKTNQPNEAVEITSWVEQLTLNIITRMFSGKRYCDRSGAVQDPGAGNFRRAIKEFMYVNGNFFSSDLIPYPPFTWVDWGGKLRNVKRIMRELDEIIQSWIDEHVVERRERGEREEGDEEDFIDVMLSKIEEGGNYGHKRETIIKATVLVCDL</sequence>
<keyword evidence="3" id="KW-0812">Transmembrane</keyword>
<accession>A0A6A4LX01</accession>
<keyword evidence="8" id="KW-0503">Monooxygenase</keyword>
<dbReference type="SUPFAM" id="SSF48264">
    <property type="entry name" value="Cytochrome P450"/>
    <property type="match status" value="1"/>
</dbReference>
<keyword evidence="5" id="KW-1133">Transmembrane helix</keyword>
<dbReference type="GO" id="GO:0020037">
    <property type="term" value="F:heme binding"/>
    <property type="evidence" value="ECO:0007669"/>
    <property type="project" value="InterPro"/>
</dbReference>
<organism evidence="10 11">
    <name type="scientific">Rhododendron williamsianum</name>
    <dbReference type="NCBI Taxonomy" id="262921"/>
    <lineage>
        <taxon>Eukaryota</taxon>
        <taxon>Viridiplantae</taxon>
        <taxon>Streptophyta</taxon>
        <taxon>Embryophyta</taxon>
        <taxon>Tracheophyta</taxon>
        <taxon>Spermatophyta</taxon>
        <taxon>Magnoliopsida</taxon>
        <taxon>eudicotyledons</taxon>
        <taxon>Gunneridae</taxon>
        <taxon>Pentapetalae</taxon>
        <taxon>asterids</taxon>
        <taxon>Ericales</taxon>
        <taxon>Ericaceae</taxon>
        <taxon>Ericoideae</taxon>
        <taxon>Rhodoreae</taxon>
        <taxon>Rhododendron</taxon>
    </lineage>
</organism>
<keyword evidence="4" id="KW-0479">Metal-binding</keyword>
<dbReference type="GO" id="GO:0004497">
    <property type="term" value="F:monooxygenase activity"/>
    <property type="evidence" value="ECO:0007669"/>
    <property type="project" value="UniProtKB-KW"/>
</dbReference>